<dbReference type="SUPFAM" id="SSF52309">
    <property type="entry name" value="N-(deoxy)ribosyltransferase-like"/>
    <property type="match status" value="1"/>
</dbReference>
<dbReference type="EMBL" id="BK015888">
    <property type="protein sequence ID" value="DAD71816.1"/>
    <property type="molecule type" value="Genomic_DNA"/>
</dbReference>
<dbReference type="Pfam" id="PF14359">
    <property type="entry name" value="DUF4406"/>
    <property type="match status" value="1"/>
</dbReference>
<sequence>MIEYIRVVSKQRPAKRAFDMQVGAHLRVYVAGKITGDENYREKFAKAEQALTAMGHCVLNPANLPSGMEQGDYMRICFSMIDCADCVVLLPDWRESDGARLERAYAEKIGKEVVVADQGRIDEFLEKVGRKHE</sequence>
<name>A0A8S5LPK1_9CAUD</name>
<dbReference type="InterPro" id="IPR025518">
    <property type="entry name" value="DUF4406"/>
</dbReference>
<reference evidence="1" key="1">
    <citation type="journal article" date="2021" name="Proc. Natl. Acad. Sci. U.S.A.">
        <title>A Catalog of Tens of Thousands of Viruses from Human Metagenomes Reveals Hidden Associations with Chronic Diseases.</title>
        <authorList>
            <person name="Tisza M.J."/>
            <person name="Buck C.B."/>
        </authorList>
    </citation>
    <scope>NUCLEOTIDE SEQUENCE</scope>
    <source>
        <strain evidence="1">CtoiW10</strain>
    </source>
</reference>
<dbReference type="Gene3D" id="3.40.50.450">
    <property type="match status" value="1"/>
</dbReference>
<organism evidence="1">
    <name type="scientific">Siphoviridae sp. ctoiW10</name>
    <dbReference type="NCBI Taxonomy" id="2827592"/>
    <lineage>
        <taxon>Viruses</taxon>
        <taxon>Duplodnaviria</taxon>
        <taxon>Heunggongvirae</taxon>
        <taxon>Uroviricota</taxon>
        <taxon>Caudoviricetes</taxon>
    </lineage>
</organism>
<evidence type="ECO:0000313" key="1">
    <source>
        <dbReference type="EMBL" id="DAD71816.1"/>
    </source>
</evidence>
<proteinExistence type="predicted"/>
<accession>A0A8S5LPK1</accession>
<protein>
    <submittedName>
        <fullName evidence="1">Deoxyribosyltransferase</fullName>
    </submittedName>
</protein>